<evidence type="ECO:0000256" key="12">
    <source>
        <dbReference type="ARBA" id="ARBA00025849"/>
    </source>
</evidence>
<evidence type="ECO:0000256" key="3">
    <source>
        <dbReference type="ARBA" id="ARBA00022362"/>
    </source>
</evidence>
<reference evidence="17" key="2">
    <citation type="submission" date="2022-01" db="EMBL/GenBank/DDBJ databases">
        <authorList>
            <person name="Zhou L.Y."/>
        </authorList>
    </citation>
    <scope>NUCLEOTIDE SEQUENCE</scope>
    <source>
        <strain evidence="17">TLK-CK17</strain>
    </source>
</reference>
<organism evidence="17 18">
    <name type="scientific">Marilutibacter chinensis</name>
    <dbReference type="NCBI Taxonomy" id="2912247"/>
    <lineage>
        <taxon>Bacteria</taxon>
        <taxon>Pseudomonadati</taxon>
        <taxon>Pseudomonadota</taxon>
        <taxon>Gammaproteobacteria</taxon>
        <taxon>Lysobacterales</taxon>
        <taxon>Lysobacteraceae</taxon>
        <taxon>Marilutibacter</taxon>
    </lineage>
</organism>
<dbReference type="InterPro" id="IPR006260">
    <property type="entry name" value="TonB/TolA_C"/>
</dbReference>
<keyword evidence="8" id="KW-0677">Repeat</keyword>
<evidence type="ECO:0000313" key="17">
    <source>
        <dbReference type="EMBL" id="MCF7221541.1"/>
    </source>
</evidence>
<dbReference type="PROSITE" id="PS51257">
    <property type="entry name" value="PROKAR_LIPOPROTEIN"/>
    <property type="match status" value="1"/>
</dbReference>
<keyword evidence="11" id="KW-0472">Membrane</keyword>
<keyword evidence="4 13" id="KW-0813">Transport</keyword>
<dbReference type="PANTHER" id="PTHR33446:SF8">
    <property type="entry name" value="PROTEIN TONB"/>
    <property type="match status" value="1"/>
</dbReference>
<dbReference type="PRINTS" id="PR01374">
    <property type="entry name" value="TONBPROTEIN"/>
</dbReference>
<dbReference type="Gene3D" id="3.30.2420.10">
    <property type="entry name" value="TonB"/>
    <property type="match status" value="1"/>
</dbReference>
<feature type="region of interest" description="Disordered" evidence="14">
    <location>
        <begin position="160"/>
        <end position="190"/>
    </location>
</feature>
<evidence type="ECO:0000256" key="14">
    <source>
        <dbReference type="SAM" id="MobiDB-lite"/>
    </source>
</evidence>
<evidence type="ECO:0000256" key="8">
    <source>
        <dbReference type="ARBA" id="ARBA00022737"/>
    </source>
</evidence>
<accession>A0ABS9HRI5</accession>
<feature type="chain" id="PRO_5047370777" description="Protein TonB" evidence="15">
    <location>
        <begin position="27"/>
        <end position="335"/>
    </location>
</feature>
<comment type="similarity">
    <text evidence="2 13">Belongs to the TonB family.</text>
</comment>
<dbReference type="EMBL" id="JAKJPO010000003">
    <property type="protein sequence ID" value="MCF7221541.1"/>
    <property type="molecule type" value="Genomic_DNA"/>
</dbReference>
<keyword evidence="6 13" id="KW-0997">Cell inner membrane</keyword>
<evidence type="ECO:0000256" key="9">
    <source>
        <dbReference type="ARBA" id="ARBA00022927"/>
    </source>
</evidence>
<sequence>MDRRERRSVVRVSIAAALAMAGCAPAPEDAAVQAVPDSAVVAEASNARIAALDRGGLRERATAALRERRIHAPAGNNAVEYYLVLRDKAPEDASVGAALIELQPYLLIAAEQALARSEIAEAERLLALMGRVDPNAPALPRLRNELAAASQAVVDTAAARMRAEQARATTQAPSAPTASAGSPGQAGRAAPAAAMLELPVSVDRSGNASDAAVAVADVSLSPARVAADAEASASRTRASAVQAAVGSPPRVPRLVRDAPPRYPMIAMSRRIEGQVKVGFTIEPDGSVSSVRLLSAQPAGVFEEAAIEAARRWRFEPGGQSVTTTRTLNFALPRGG</sequence>
<keyword evidence="13" id="KW-0735">Signal-anchor</keyword>
<dbReference type="InterPro" id="IPR051045">
    <property type="entry name" value="TonB-dependent_transducer"/>
</dbReference>
<feature type="domain" description="TonB C-terminal" evidence="16">
    <location>
        <begin position="247"/>
        <end position="335"/>
    </location>
</feature>
<protein>
    <recommendedName>
        <fullName evidence="3 13">Protein TonB</fullName>
    </recommendedName>
</protein>
<keyword evidence="9 13" id="KW-0653">Protein transport</keyword>
<comment type="function">
    <text evidence="13">Interacts with outer membrane receptor proteins that carry out high-affinity binding and energy dependent uptake into the periplasmic space of specific substrates. It could act to transduce energy from the cytoplasmic membrane to specific energy-requiring processes in the outer membrane, resulting in the release into the periplasm of ligands bound by these outer membrane proteins.</text>
</comment>
<evidence type="ECO:0000256" key="2">
    <source>
        <dbReference type="ARBA" id="ARBA00006555"/>
    </source>
</evidence>
<feature type="signal peptide" evidence="15">
    <location>
        <begin position="1"/>
        <end position="26"/>
    </location>
</feature>
<comment type="subunit">
    <text evidence="12">Homodimer. Forms a complex with the accessory proteins ExbB and ExbD.</text>
</comment>
<evidence type="ECO:0000256" key="15">
    <source>
        <dbReference type="SAM" id="SignalP"/>
    </source>
</evidence>
<comment type="caution">
    <text evidence="17">The sequence shown here is derived from an EMBL/GenBank/DDBJ whole genome shotgun (WGS) entry which is preliminary data.</text>
</comment>
<keyword evidence="15" id="KW-0732">Signal</keyword>
<evidence type="ECO:0000256" key="13">
    <source>
        <dbReference type="RuleBase" id="RU362123"/>
    </source>
</evidence>
<evidence type="ECO:0000313" key="18">
    <source>
        <dbReference type="Proteomes" id="UP001430796"/>
    </source>
</evidence>
<dbReference type="RefSeq" id="WP_237053968.1">
    <property type="nucleotide sequence ID" value="NZ_JAKJPO010000003.1"/>
</dbReference>
<dbReference type="PANTHER" id="PTHR33446">
    <property type="entry name" value="PROTEIN TONB-RELATED"/>
    <property type="match status" value="1"/>
</dbReference>
<evidence type="ECO:0000256" key="10">
    <source>
        <dbReference type="ARBA" id="ARBA00022989"/>
    </source>
</evidence>
<reference evidence="17" key="1">
    <citation type="submission" date="2022-01" db="EMBL/GenBank/DDBJ databases">
        <title>Lysobacter chinensis sp. nov., a bacterium isolated from cow dung compost.</title>
        <authorList>
            <person name="Liu Y."/>
        </authorList>
    </citation>
    <scope>NUCLEOTIDE SEQUENCE</scope>
    <source>
        <strain evidence="17">TLK-CK17</strain>
    </source>
</reference>
<comment type="subcellular location">
    <subcellularLocation>
        <location evidence="1 13">Cell inner membrane</location>
        <topology evidence="1 13">Single-pass membrane protein</topology>
        <orientation evidence="1 13">Periplasmic side</orientation>
    </subcellularLocation>
</comment>
<dbReference type="Pfam" id="PF03544">
    <property type="entry name" value="TonB_C"/>
    <property type="match status" value="1"/>
</dbReference>
<evidence type="ECO:0000259" key="16">
    <source>
        <dbReference type="PROSITE" id="PS52015"/>
    </source>
</evidence>
<dbReference type="NCBIfam" id="TIGR01352">
    <property type="entry name" value="tonB_Cterm"/>
    <property type="match status" value="1"/>
</dbReference>
<evidence type="ECO:0000256" key="1">
    <source>
        <dbReference type="ARBA" id="ARBA00004383"/>
    </source>
</evidence>
<dbReference type="InterPro" id="IPR037682">
    <property type="entry name" value="TonB_C"/>
</dbReference>
<dbReference type="InterPro" id="IPR003538">
    <property type="entry name" value="TonB"/>
</dbReference>
<evidence type="ECO:0000256" key="6">
    <source>
        <dbReference type="ARBA" id="ARBA00022519"/>
    </source>
</evidence>
<dbReference type="SUPFAM" id="SSF74653">
    <property type="entry name" value="TolA/TonB C-terminal domain"/>
    <property type="match status" value="1"/>
</dbReference>
<evidence type="ECO:0000256" key="4">
    <source>
        <dbReference type="ARBA" id="ARBA00022448"/>
    </source>
</evidence>
<keyword evidence="7" id="KW-0812">Transmembrane</keyword>
<proteinExistence type="inferred from homology"/>
<name>A0ABS9HRI5_9GAMM</name>
<dbReference type="Proteomes" id="UP001430796">
    <property type="component" value="Unassembled WGS sequence"/>
</dbReference>
<dbReference type="PROSITE" id="PS52015">
    <property type="entry name" value="TONB_CTD"/>
    <property type="match status" value="1"/>
</dbReference>
<keyword evidence="10" id="KW-1133">Transmembrane helix</keyword>
<keyword evidence="18" id="KW-1185">Reference proteome</keyword>
<evidence type="ECO:0000256" key="5">
    <source>
        <dbReference type="ARBA" id="ARBA00022475"/>
    </source>
</evidence>
<evidence type="ECO:0000256" key="11">
    <source>
        <dbReference type="ARBA" id="ARBA00023136"/>
    </source>
</evidence>
<gene>
    <name evidence="17" type="ORF">L3V18_07025</name>
</gene>
<evidence type="ECO:0000256" key="7">
    <source>
        <dbReference type="ARBA" id="ARBA00022692"/>
    </source>
</evidence>
<keyword evidence="5 13" id="KW-1003">Cell membrane</keyword>